<dbReference type="PANTHER" id="PTHR11319:SF35">
    <property type="entry name" value="OUTER MEMBRANE PROTEIN PMPC-RELATED"/>
    <property type="match status" value="1"/>
</dbReference>
<protein>
    <submittedName>
        <fullName evidence="2">Uncharacterized protein</fullName>
    </submittedName>
</protein>
<accession>A0AAE0ERN1</accession>
<gene>
    <name evidence="2" type="ORF">CYMTET_53517</name>
</gene>
<keyword evidence="1" id="KW-1133">Transmembrane helix</keyword>
<reference evidence="2 3" key="1">
    <citation type="journal article" date="2015" name="Genome Biol. Evol.">
        <title>Comparative Genomics of a Bacterivorous Green Alga Reveals Evolutionary Causalities and Consequences of Phago-Mixotrophic Mode of Nutrition.</title>
        <authorList>
            <person name="Burns J.A."/>
            <person name="Paasch A."/>
            <person name="Narechania A."/>
            <person name="Kim E."/>
        </authorList>
    </citation>
    <scope>NUCLEOTIDE SEQUENCE [LARGE SCALE GENOMIC DNA]</scope>
    <source>
        <strain evidence="2 3">PLY_AMNH</strain>
    </source>
</reference>
<dbReference type="Proteomes" id="UP001190700">
    <property type="component" value="Unassembled WGS sequence"/>
</dbReference>
<feature type="transmembrane region" description="Helical" evidence="1">
    <location>
        <begin position="377"/>
        <end position="404"/>
    </location>
</feature>
<comment type="caution">
    <text evidence="2">The sequence shown here is derived from an EMBL/GenBank/DDBJ whole genome shotgun (WGS) entry which is preliminary data.</text>
</comment>
<keyword evidence="3" id="KW-1185">Reference proteome</keyword>
<keyword evidence="1" id="KW-0472">Membrane</keyword>
<evidence type="ECO:0000256" key="1">
    <source>
        <dbReference type="SAM" id="Phobius"/>
    </source>
</evidence>
<keyword evidence="1" id="KW-0812">Transmembrane</keyword>
<sequence>EWFNEKAKTCEACEAGFIKFTNTTQKCTSCEDHDGVTCEGKNKFTLDDGFWMPSEWVEANCDKDEPVCMLERIYPCLEDLECSSDQSRRNADDTMSVSTGLLCHAGYSEDTVLCTGCDTDFYMDRSDNQCKRCQPISDADFIQGGCAAGGLILLGVMLCYLWTRGDIFGSMKNVLTALDEQSLKPRHKKLHHRRSAMVTVLLSHLQVVSQASLLFSASSMPSSYASFLAMTSTVNLNFASWIPVKCLSHASSWQWFLDGEFYRSLTVYMAMSMLIMPIMIMSYKRYLREGGRTRASIAKEQKLCKASLLMKRAHMDRREEFYSGLGVKFLMLIHTACATYCFQLYNCRDIVFEAGKSHSWWLVPDYMSACYDFTWNVLTLCSVFVVVFFVVGLPLGLMLVPPFLSKHLQVKQMVPYSRRGRCTDTNFTDIDGTHTNGTDTWVTYYITKEELLCINGTSTMEVVGMKHPLMDVMTTQMQEEAMLYCTIFILFTPSSARWPALGVAFGMILCELLALHEVLSWAAGGTLMGCDVARVLEVQ</sequence>
<dbReference type="PANTHER" id="PTHR11319">
    <property type="entry name" value="G PROTEIN-COUPLED RECEPTOR-RELATED"/>
    <property type="match status" value="1"/>
</dbReference>
<evidence type="ECO:0000313" key="2">
    <source>
        <dbReference type="EMBL" id="KAK3236335.1"/>
    </source>
</evidence>
<name>A0AAE0ERN1_9CHLO</name>
<dbReference type="EMBL" id="LGRX02035081">
    <property type="protein sequence ID" value="KAK3236335.1"/>
    <property type="molecule type" value="Genomic_DNA"/>
</dbReference>
<dbReference type="AlphaFoldDB" id="A0AAE0ERN1"/>
<organism evidence="2 3">
    <name type="scientific">Cymbomonas tetramitiformis</name>
    <dbReference type="NCBI Taxonomy" id="36881"/>
    <lineage>
        <taxon>Eukaryota</taxon>
        <taxon>Viridiplantae</taxon>
        <taxon>Chlorophyta</taxon>
        <taxon>Pyramimonadophyceae</taxon>
        <taxon>Pyramimonadales</taxon>
        <taxon>Pyramimonadaceae</taxon>
        <taxon>Cymbomonas</taxon>
    </lineage>
</organism>
<feature type="transmembrane region" description="Helical" evidence="1">
    <location>
        <begin position="141"/>
        <end position="162"/>
    </location>
</feature>
<proteinExistence type="predicted"/>
<evidence type="ECO:0000313" key="3">
    <source>
        <dbReference type="Proteomes" id="UP001190700"/>
    </source>
</evidence>
<feature type="non-terminal residue" evidence="2">
    <location>
        <position position="1"/>
    </location>
</feature>
<feature type="transmembrane region" description="Helical" evidence="1">
    <location>
        <begin position="261"/>
        <end position="283"/>
    </location>
</feature>